<accession>A0A5N7BA41</accession>
<name>A0A5N7BA41_9EURO</name>
<dbReference type="Gene3D" id="3.40.50.720">
    <property type="entry name" value="NAD(P)-binding Rossmann-like Domain"/>
    <property type="match status" value="1"/>
</dbReference>
<dbReference type="PANTHER" id="PTHR43162:SF1">
    <property type="entry name" value="PRESTALK A DIFFERENTIATION PROTEIN A"/>
    <property type="match status" value="1"/>
</dbReference>
<gene>
    <name evidence="2" type="ORF">BDV26DRAFT_261220</name>
</gene>
<evidence type="ECO:0000313" key="3">
    <source>
        <dbReference type="Proteomes" id="UP000326198"/>
    </source>
</evidence>
<protein>
    <recommendedName>
        <fullName evidence="1">NmrA-like domain-containing protein</fullName>
    </recommendedName>
</protein>
<organism evidence="2 3">
    <name type="scientific">Aspergillus bertholletiae</name>
    <dbReference type="NCBI Taxonomy" id="1226010"/>
    <lineage>
        <taxon>Eukaryota</taxon>
        <taxon>Fungi</taxon>
        <taxon>Dikarya</taxon>
        <taxon>Ascomycota</taxon>
        <taxon>Pezizomycotina</taxon>
        <taxon>Eurotiomycetes</taxon>
        <taxon>Eurotiomycetidae</taxon>
        <taxon>Eurotiales</taxon>
        <taxon>Aspergillaceae</taxon>
        <taxon>Aspergillus</taxon>
        <taxon>Aspergillus subgen. Circumdati</taxon>
    </lineage>
</organism>
<feature type="domain" description="NmrA-like" evidence="1">
    <location>
        <begin position="3"/>
        <end position="267"/>
    </location>
</feature>
<reference evidence="2 3" key="1">
    <citation type="submission" date="2019-04" db="EMBL/GenBank/DDBJ databases">
        <title>Friends and foes A comparative genomics studyof 23 Aspergillus species from section Flavi.</title>
        <authorList>
            <consortium name="DOE Joint Genome Institute"/>
            <person name="Kjaerbolling I."/>
            <person name="Vesth T."/>
            <person name="Frisvad J.C."/>
            <person name="Nybo J.L."/>
            <person name="Theobald S."/>
            <person name="Kildgaard S."/>
            <person name="Isbrandt T."/>
            <person name="Kuo A."/>
            <person name="Sato A."/>
            <person name="Lyhne E.K."/>
            <person name="Kogle M.E."/>
            <person name="Wiebenga A."/>
            <person name="Kun R.S."/>
            <person name="Lubbers R.J."/>
            <person name="Makela M.R."/>
            <person name="Barry K."/>
            <person name="Chovatia M."/>
            <person name="Clum A."/>
            <person name="Daum C."/>
            <person name="Haridas S."/>
            <person name="He G."/>
            <person name="LaButti K."/>
            <person name="Lipzen A."/>
            <person name="Mondo S."/>
            <person name="Riley R."/>
            <person name="Salamov A."/>
            <person name="Simmons B.A."/>
            <person name="Magnuson J.K."/>
            <person name="Henrissat B."/>
            <person name="Mortensen U.H."/>
            <person name="Larsen T.O."/>
            <person name="Devries R.P."/>
            <person name="Grigoriev I.V."/>
            <person name="Machida M."/>
            <person name="Baker S.E."/>
            <person name="Andersen M.R."/>
        </authorList>
    </citation>
    <scope>NUCLEOTIDE SEQUENCE [LARGE SCALE GENOMIC DNA]</scope>
    <source>
        <strain evidence="2 3">IBT 29228</strain>
    </source>
</reference>
<dbReference type="AlphaFoldDB" id="A0A5N7BA41"/>
<dbReference type="PANTHER" id="PTHR43162">
    <property type="match status" value="1"/>
</dbReference>
<dbReference type="OrthoDB" id="419598at2759"/>
<dbReference type="EMBL" id="ML736205">
    <property type="protein sequence ID" value="KAE8378623.1"/>
    <property type="molecule type" value="Genomic_DNA"/>
</dbReference>
<proteinExistence type="predicted"/>
<dbReference type="InterPro" id="IPR008030">
    <property type="entry name" value="NmrA-like"/>
</dbReference>
<dbReference type="InterPro" id="IPR036291">
    <property type="entry name" value="NAD(P)-bd_dom_sf"/>
</dbReference>
<evidence type="ECO:0000259" key="1">
    <source>
        <dbReference type="Pfam" id="PF05368"/>
    </source>
</evidence>
<dbReference type="Gene3D" id="3.90.25.10">
    <property type="entry name" value="UDP-galactose 4-epimerase, domain 1"/>
    <property type="match status" value="1"/>
</dbReference>
<dbReference type="InterPro" id="IPR051604">
    <property type="entry name" value="Ergot_Alk_Oxidoreductase"/>
</dbReference>
<dbReference type="SUPFAM" id="SSF51735">
    <property type="entry name" value="NAD(P)-binding Rossmann-fold domains"/>
    <property type="match status" value="1"/>
</dbReference>
<dbReference type="Proteomes" id="UP000326198">
    <property type="component" value="Unassembled WGS sequence"/>
</dbReference>
<dbReference type="Pfam" id="PF05368">
    <property type="entry name" value="NmrA"/>
    <property type="match status" value="1"/>
</dbReference>
<evidence type="ECO:0000313" key="2">
    <source>
        <dbReference type="EMBL" id="KAE8378623.1"/>
    </source>
</evidence>
<sequence>MLIAIVPASPKTGRAAIHALLNSTATTAPITVKGVYRDLSRVPEEFLSNPHFQAVKGDVSDATSLDLTGVDAVLAITPPIYDGTDFLACARTASENTRLAIQKSGSVQRLVLLSSFGAEHESGTGEIMSNHIAETVLKDAAKEVVLARCTYFMENWAPGVETVKSEHPHLYTYITPVDFEVPMVAVKDMGQAFAHYLLAPSIPESPYIVEVHGPRPYTSKDVQRAFEEAVGKDVELRLVEKKDLSQFFAAFLPKNTAEAFTEMTTAFLPGGVMANAYVENSSSARIWRGKTELNDAIRELCEGSR</sequence>
<keyword evidence="3" id="KW-1185">Reference proteome</keyword>